<dbReference type="PROSITE" id="PS51004">
    <property type="entry name" value="SEMA"/>
    <property type="match status" value="1"/>
</dbReference>
<organism evidence="4 5">
    <name type="scientific">Aphidius gifuensis</name>
    <name type="common">Parasitoid wasp</name>
    <dbReference type="NCBI Taxonomy" id="684658"/>
    <lineage>
        <taxon>Eukaryota</taxon>
        <taxon>Metazoa</taxon>
        <taxon>Ecdysozoa</taxon>
        <taxon>Arthropoda</taxon>
        <taxon>Hexapoda</taxon>
        <taxon>Insecta</taxon>
        <taxon>Pterygota</taxon>
        <taxon>Neoptera</taxon>
        <taxon>Endopterygota</taxon>
        <taxon>Hymenoptera</taxon>
        <taxon>Apocrita</taxon>
        <taxon>Ichneumonoidea</taxon>
        <taxon>Braconidae</taxon>
        <taxon>Aphidiinae</taxon>
        <taxon>Aphidius</taxon>
    </lineage>
</organism>
<evidence type="ECO:0000313" key="5">
    <source>
        <dbReference type="Proteomes" id="UP000639338"/>
    </source>
</evidence>
<keyword evidence="5" id="KW-1185">Reference proteome</keyword>
<comment type="caution">
    <text evidence="2">Lacks conserved residue(s) required for the propagation of feature annotation.</text>
</comment>
<dbReference type="Proteomes" id="UP000639338">
    <property type="component" value="Unassembled WGS sequence"/>
</dbReference>
<dbReference type="SMART" id="SM00630">
    <property type="entry name" value="Sema"/>
    <property type="match status" value="1"/>
</dbReference>
<dbReference type="EMBL" id="JACMRX010000001">
    <property type="protein sequence ID" value="KAF7996806.1"/>
    <property type="molecule type" value="Genomic_DNA"/>
</dbReference>
<dbReference type="InterPro" id="IPR036352">
    <property type="entry name" value="Semap_dom_sf"/>
</dbReference>
<dbReference type="PANTHER" id="PTHR11036">
    <property type="entry name" value="SEMAPHORIN"/>
    <property type="match status" value="1"/>
</dbReference>
<protein>
    <recommendedName>
        <fullName evidence="3">Sema domain-containing protein</fullName>
    </recommendedName>
</protein>
<dbReference type="InterPro" id="IPR015943">
    <property type="entry name" value="WD40/YVTN_repeat-like_dom_sf"/>
</dbReference>
<dbReference type="GO" id="GO:0007411">
    <property type="term" value="P:axon guidance"/>
    <property type="evidence" value="ECO:0007669"/>
    <property type="project" value="TreeGrafter"/>
</dbReference>
<evidence type="ECO:0000313" key="4">
    <source>
        <dbReference type="EMBL" id="KAF7996806.1"/>
    </source>
</evidence>
<feature type="domain" description="Sema" evidence="3">
    <location>
        <begin position="1"/>
        <end position="344"/>
    </location>
</feature>
<evidence type="ECO:0000256" key="2">
    <source>
        <dbReference type="PROSITE-ProRule" id="PRU00352"/>
    </source>
</evidence>
<dbReference type="Gene3D" id="2.130.10.10">
    <property type="entry name" value="YVTN repeat-like/Quinoprotein amine dehydrogenase"/>
    <property type="match status" value="1"/>
</dbReference>
<dbReference type="GO" id="GO:0030335">
    <property type="term" value="P:positive regulation of cell migration"/>
    <property type="evidence" value="ECO:0007669"/>
    <property type="project" value="TreeGrafter"/>
</dbReference>
<dbReference type="OrthoDB" id="9945363at2759"/>
<dbReference type="Pfam" id="PF01403">
    <property type="entry name" value="Sema"/>
    <property type="match status" value="1"/>
</dbReference>
<sequence length="359" mass="41101">MDPNGITLYSGVPRFNKSDYYSPSIFRTNFKLKNKGVLDPIDIQTSQNYKRIWPHGDEDYVGSFYVDHQVLFFFQETGSVDENKKIQIIDEISAETHRGHSDIPGGAETYFRVARVCKKDKGTSKKPRTWSTYAKARLNCSSFETMNSIYKIHKNDKFFYGTFSISNYGDDFSKSFDSGICVFHIDDINRAFDGDFMKIYYKNNALSDPVNIPQARPKLCQENLKNYHSTSGDYSTMDTVIEPLMDGPIFELKNEQSYLTKIVADKISKSVCGNVVDLTVIYAGTSQGEVYKIIQWTEQGKIITKLQDKFQAIPEDEEIKAMEISSKHQSIYVASARRVKQINMKISEDLIKSLFNLKC</sequence>
<dbReference type="GO" id="GO:0005886">
    <property type="term" value="C:plasma membrane"/>
    <property type="evidence" value="ECO:0007669"/>
    <property type="project" value="TreeGrafter"/>
</dbReference>
<dbReference type="GO" id="GO:0071526">
    <property type="term" value="P:semaphorin-plexin signaling pathway"/>
    <property type="evidence" value="ECO:0007669"/>
    <property type="project" value="TreeGrafter"/>
</dbReference>
<keyword evidence="1" id="KW-0221">Differentiation</keyword>
<dbReference type="InterPro" id="IPR001627">
    <property type="entry name" value="Semap_dom"/>
</dbReference>
<dbReference type="GO" id="GO:0045499">
    <property type="term" value="F:chemorepellent activity"/>
    <property type="evidence" value="ECO:0007669"/>
    <property type="project" value="TreeGrafter"/>
</dbReference>
<dbReference type="InterPro" id="IPR027231">
    <property type="entry name" value="Semaphorin"/>
</dbReference>
<gene>
    <name evidence="4" type="ORF">HCN44_002452</name>
</gene>
<name>A0A834Y189_APHGI</name>
<evidence type="ECO:0000259" key="3">
    <source>
        <dbReference type="PROSITE" id="PS51004"/>
    </source>
</evidence>
<dbReference type="GO" id="GO:0030215">
    <property type="term" value="F:semaphorin receptor binding"/>
    <property type="evidence" value="ECO:0007669"/>
    <property type="project" value="InterPro"/>
</dbReference>
<dbReference type="SUPFAM" id="SSF101912">
    <property type="entry name" value="Sema domain"/>
    <property type="match status" value="1"/>
</dbReference>
<reference evidence="4 5" key="1">
    <citation type="submission" date="2020-08" db="EMBL/GenBank/DDBJ databases">
        <title>Aphidius gifuensis genome sequencing and assembly.</title>
        <authorList>
            <person name="Du Z."/>
        </authorList>
    </citation>
    <scope>NUCLEOTIDE SEQUENCE [LARGE SCALE GENOMIC DNA]</scope>
    <source>
        <strain evidence="4">YNYX2018</strain>
        <tissue evidence="4">Adults</tissue>
    </source>
</reference>
<dbReference type="PANTHER" id="PTHR11036:SF90">
    <property type="entry name" value="SEMAPHORIN 2B, ISOFORM D-RELATED"/>
    <property type="match status" value="1"/>
</dbReference>
<comment type="caution">
    <text evidence="4">The sequence shown here is derived from an EMBL/GenBank/DDBJ whole genome shotgun (WGS) entry which is preliminary data.</text>
</comment>
<dbReference type="AlphaFoldDB" id="A0A834Y189"/>
<evidence type="ECO:0000256" key="1">
    <source>
        <dbReference type="ARBA" id="ARBA00022782"/>
    </source>
</evidence>
<proteinExistence type="predicted"/>
<accession>A0A834Y189</accession>